<accession>F6B3L3</accession>
<reference evidence="4 5" key="1">
    <citation type="submission" date="2011-05" db="EMBL/GenBank/DDBJ databases">
        <title>Complete sequence of Desulfotomaculum carboxydivorans CO-1-SRB.</title>
        <authorList>
            <consortium name="US DOE Joint Genome Institute"/>
            <person name="Lucas S."/>
            <person name="Han J."/>
            <person name="Lapidus A."/>
            <person name="Cheng J.-F."/>
            <person name="Goodwin L."/>
            <person name="Pitluck S."/>
            <person name="Peters L."/>
            <person name="Mikhailova N."/>
            <person name="Lu M."/>
            <person name="Han C."/>
            <person name="Tapia R."/>
            <person name="Land M."/>
            <person name="Hauser L."/>
            <person name="Kyrpides N."/>
            <person name="Ivanova N."/>
            <person name="Pagani I."/>
            <person name="Stams A."/>
            <person name="Plugge C."/>
            <person name="Muyzer G."/>
            <person name="Kuever J."/>
            <person name="Parshina S."/>
            <person name="Ivanova A."/>
            <person name="Nazina T."/>
            <person name="Woyke T."/>
        </authorList>
    </citation>
    <scope>NUCLEOTIDE SEQUENCE [LARGE SCALE GENOMIC DNA]</scope>
    <source>
        <strain evidence="5">DSM 14880 / VKM B-2319 / CO-1-SRB</strain>
    </source>
</reference>
<keyword evidence="2" id="KW-1133">Transmembrane helix</keyword>
<name>F6B3L3_DESCC</name>
<dbReference type="STRING" id="868595.Desca_1179"/>
<dbReference type="PANTHER" id="PTHR10151">
    <property type="entry name" value="ECTONUCLEOTIDE PYROPHOSPHATASE/PHOSPHODIESTERASE"/>
    <property type="match status" value="1"/>
</dbReference>
<keyword evidence="5" id="KW-1185">Reference proteome</keyword>
<dbReference type="Pfam" id="PF01663">
    <property type="entry name" value="Phosphodiest"/>
    <property type="match status" value="2"/>
</dbReference>
<sequence precursor="true">MVRRKFLCFLIALFICISGAAMALAEPASTEKANKNNGPDVTSKIFIIVVDGLQDEVLQKTSAPNINGIANTGVKADKVISVFPDNAQTTVASILTGLLPENHQFVKPGSKLKGITIQQGMNDKKISTSFFGAEGAIKKLMAKGGHNCEGPFNHKDELVISNVLNEWSQAQYYFNIIVLPELRTVLQKHGVNSNEYKMAVTNTDAQIGRLFRKLHDEDSFDKSMIVITGTLGAPPLIMKGLPFKEGAQISTASICDIAPTIGYLNGVKFDKLDGLTLWTALKETPGQSESFLMNERIKDLSQANFKLQEEKYRLQEEKLLVKQQQEIVAKEKEDIQRQIAVRDQRISSLENRISLYHTIALIMLGVFLFGYVVLYRLLRKRFLMF</sequence>
<dbReference type="InterPro" id="IPR002591">
    <property type="entry name" value="Phosphodiest/P_Trfase"/>
</dbReference>
<evidence type="ECO:0000256" key="2">
    <source>
        <dbReference type="SAM" id="Phobius"/>
    </source>
</evidence>
<dbReference type="EMBL" id="CP002736">
    <property type="protein sequence ID" value="AEF94042.1"/>
    <property type="molecule type" value="Genomic_DNA"/>
</dbReference>
<evidence type="ECO:0000256" key="1">
    <source>
        <dbReference type="SAM" id="Coils"/>
    </source>
</evidence>
<keyword evidence="3" id="KW-0732">Signal</keyword>
<dbReference type="KEGG" id="dca:Desca_1179"/>
<protein>
    <submittedName>
        <fullName evidence="4">Type I phosphodiesterase/nucleotide pyrophosphatase</fullName>
    </submittedName>
</protein>
<evidence type="ECO:0000313" key="5">
    <source>
        <dbReference type="Proteomes" id="UP000009226"/>
    </source>
</evidence>
<proteinExistence type="predicted"/>
<evidence type="ECO:0000313" key="4">
    <source>
        <dbReference type="EMBL" id="AEF94042.1"/>
    </source>
</evidence>
<dbReference type="PANTHER" id="PTHR10151:SF120">
    <property type="entry name" value="BIS(5'-ADENOSYL)-TRIPHOSPHATASE"/>
    <property type="match status" value="1"/>
</dbReference>
<dbReference type="AlphaFoldDB" id="F6B3L3"/>
<dbReference type="Gene3D" id="3.40.720.10">
    <property type="entry name" value="Alkaline Phosphatase, subunit A"/>
    <property type="match status" value="1"/>
</dbReference>
<organism evidence="4 5">
    <name type="scientific">Desulfotomaculum nigrificans (strain DSM 14880 / VKM B-2319 / CO-1-SRB)</name>
    <name type="common">Desulfotomaculum carboxydivorans</name>
    <dbReference type="NCBI Taxonomy" id="868595"/>
    <lineage>
        <taxon>Bacteria</taxon>
        <taxon>Bacillati</taxon>
        <taxon>Bacillota</taxon>
        <taxon>Clostridia</taxon>
        <taxon>Eubacteriales</taxon>
        <taxon>Desulfotomaculaceae</taxon>
        <taxon>Desulfotomaculum</taxon>
    </lineage>
</organism>
<feature type="coiled-coil region" evidence="1">
    <location>
        <begin position="297"/>
        <end position="352"/>
    </location>
</feature>
<gene>
    <name evidence="4" type="ordered locus">Desca_1179</name>
</gene>
<dbReference type="HOGENOM" id="CLU_060497_0_0_9"/>
<feature type="transmembrane region" description="Helical" evidence="2">
    <location>
        <begin position="355"/>
        <end position="378"/>
    </location>
</feature>
<dbReference type="GO" id="GO:0016787">
    <property type="term" value="F:hydrolase activity"/>
    <property type="evidence" value="ECO:0007669"/>
    <property type="project" value="UniProtKB-ARBA"/>
</dbReference>
<dbReference type="eggNOG" id="COG1524">
    <property type="taxonomic scope" value="Bacteria"/>
</dbReference>
<dbReference type="InterPro" id="IPR017850">
    <property type="entry name" value="Alkaline_phosphatase_core_sf"/>
</dbReference>
<keyword evidence="2" id="KW-0472">Membrane</keyword>
<dbReference type="Proteomes" id="UP000009226">
    <property type="component" value="Chromosome"/>
</dbReference>
<keyword evidence="1" id="KW-0175">Coiled coil</keyword>
<dbReference type="RefSeq" id="WP_013810043.1">
    <property type="nucleotide sequence ID" value="NC_015565.1"/>
</dbReference>
<dbReference type="SUPFAM" id="SSF53649">
    <property type="entry name" value="Alkaline phosphatase-like"/>
    <property type="match status" value="1"/>
</dbReference>
<keyword evidence="2" id="KW-0812">Transmembrane</keyword>
<evidence type="ECO:0000256" key="3">
    <source>
        <dbReference type="SAM" id="SignalP"/>
    </source>
</evidence>
<feature type="chain" id="PRO_5039134661" evidence="3">
    <location>
        <begin position="24"/>
        <end position="385"/>
    </location>
</feature>
<feature type="signal peptide" evidence="3">
    <location>
        <begin position="1"/>
        <end position="23"/>
    </location>
</feature>